<keyword evidence="2" id="KW-1185">Reference proteome</keyword>
<gene>
    <name evidence="1" type="ORF">HUJ06_020560</name>
</gene>
<evidence type="ECO:0000313" key="1">
    <source>
        <dbReference type="EMBL" id="DAD19097.1"/>
    </source>
</evidence>
<proteinExistence type="predicted"/>
<protein>
    <submittedName>
        <fullName evidence="1">Uncharacterized protein</fullName>
    </submittedName>
</protein>
<comment type="caution">
    <text evidence="1">The sequence shown here is derived from an EMBL/GenBank/DDBJ whole genome shotgun (WGS) entry which is preliminary data.</text>
</comment>
<dbReference type="Proteomes" id="UP000607653">
    <property type="component" value="Unassembled WGS sequence"/>
</dbReference>
<dbReference type="EMBL" id="DUZY01000001">
    <property type="protein sequence ID" value="DAD19097.1"/>
    <property type="molecule type" value="Genomic_DNA"/>
</dbReference>
<accession>A0A822XFV6</accession>
<dbReference type="AlphaFoldDB" id="A0A822XFV6"/>
<organism evidence="1 2">
    <name type="scientific">Nelumbo nucifera</name>
    <name type="common">Sacred lotus</name>
    <dbReference type="NCBI Taxonomy" id="4432"/>
    <lineage>
        <taxon>Eukaryota</taxon>
        <taxon>Viridiplantae</taxon>
        <taxon>Streptophyta</taxon>
        <taxon>Embryophyta</taxon>
        <taxon>Tracheophyta</taxon>
        <taxon>Spermatophyta</taxon>
        <taxon>Magnoliopsida</taxon>
        <taxon>Proteales</taxon>
        <taxon>Nelumbonaceae</taxon>
        <taxon>Nelumbo</taxon>
    </lineage>
</organism>
<name>A0A822XFV6_NELNU</name>
<sequence>MKIKSKIRIFIKDKCDEDLGYASVVLRSHTTLFASTFHALMPPSAVPMNSYHQEEQLKLECMILTSQLSKHNLRIIHISNILYLTYQAVRFALPVK</sequence>
<evidence type="ECO:0000313" key="2">
    <source>
        <dbReference type="Proteomes" id="UP000607653"/>
    </source>
</evidence>
<reference evidence="1 2" key="1">
    <citation type="journal article" date="2020" name="Mol. Biol. Evol.">
        <title>Distinct Expression and Methylation Patterns for Genes with Different Fates following a Single Whole-Genome Duplication in Flowering Plants.</title>
        <authorList>
            <person name="Shi T."/>
            <person name="Rahmani R.S."/>
            <person name="Gugger P.F."/>
            <person name="Wang M."/>
            <person name="Li H."/>
            <person name="Zhang Y."/>
            <person name="Li Z."/>
            <person name="Wang Q."/>
            <person name="Van de Peer Y."/>
            <person name="Marchal K."/>
            <person name="Chen J."/>
        </authorList>
    </citation>
    <scope>NUCLEOTIDE SEQUENCE [LARGE SCALE GENOMIC DNA]</scope>
    <source>
        <tissue evidence="1">Leaf</tissue>
    </source>
</reference>